<name>A0A317XPQ4_9BASI</name>
<keyword evidence="1" id="KW-0472">Membrane</keyword>
<keyword evidence="1" id="KW-0812">Transmembrane</keyword>
<evidence type="ECO:0000313" key="3">
    <source>
        <dbReference type="Proteomes" id="UP000246740"/>
    </source>
</evidence>
<evidence type="ECO:0000256" key="1">
    <source>
        <dbReference type="SAM" id="Phobius"/>
    </source>
</evidence>
<evidence type="ECO:0000313" key="2">
    <source>
        <dbReference type="EMBL" id="PWZ00344.1"/>
    </source>
</evidence>
<dbReference type="EMBL" id="KZ819193">
    <property type="protein sequence ID" value="PWZ00344.1"/>
    <property type="molecule type" value="Genomic_DNA"/>
</dbReference>
<proteinExistence type="predicted"/>
<sequence length="72" mass="7977">MPEFRTSVISAPLIRAMLFKVHFAFAITSLLIISTISWESEVEGNACSATDNRRVADETSELTILVYLLASE</sequence>
<keyword evidence="3" id="KW-1185">Reference proteome</keyword>
<organism evidence="2 3">
    <name type="scientific">Testicularia cyperi</name>
    <dbReference type="NCBI Taxonomy" id="1882483"/>
    <lineage>
        <taxon>Eukaryota</taxon>
        <taxon>Fungi</taxon>
        <taxon>Dikarya</taxon>
        <taxon>Basidiomycota</taxon>
        <taxon>Ustilaginomycotina</taxon>
        <taxon>Ustilaginomycetes</taxon>
        <taxon>Ustilaginales</taxon>
        <taxon>Anthracoideaceae</taxon>
        <taxon>Testicularia</taxon>
    </lineage>
</organism>
<dbReference type="Proteomes" id="UP000246740">
    <property type="component" value="Unassembled WGS sequence"/>
</dbReference>
<accession>A0A317XPQ4</accession>
<gene>
    <name evidence="2" type="ORF">BCV70DRAFT_109250</name>
</gene>
<keyword evidence="1" id="KW-1133">Transmembrane helix</keyword>
<reference evidence="2 3" key="1">
    <citation type="journal article" date="2018" name="Mol. Biol. Evol.">
        <title>Broad Genomic Sampling Reveals a Smut Pathogenic Ancestry of the Fungal Clade Ustilaginomycotina.</title>
        <authorList>
            <person name="Kijpornyongpan T."/>
            <person name="Mondo S.J."/>
            <person name="Barry K."/>
            <person name="Sandor L."/>
            <person name="Lee J."/>
            <person name="Lipzen A."/>
            <person name="Pangilinan J."/>
            <person name="LaButti K."/>
            <person name="Hainaut M."/>
            <person name="Henrissat B."/>
            <person name="Grigoriev I.V."/>
            <person name="Spatafora J.W."/>
            <person name="Aime M.C."/>
        </authorList>
    </citation>
    <scope>NUCLEOTIDE SEQUENCE [LARGE SCALE GENOMIC DNA]</scope>
    <source>
        <strain evidence="2 3">MCA 3645</strain>
    </source>
</reference>
<dbReference type="AlphaFoldDB" id="A0A317XPQ4"/>
<feature type="transmembrane region" description="Helical" evidence="1">
    <location>
        <begin position="21"/>
        <end position="38"/>
    </location>
</feature>
<protein>
    <submittedName>
        <fullName evidence="2">Uncharacterized protein</fullName>
    </submittedName>
</protein>
<dbReference type="InParanoid" id="A0A317XPQ4"/>